<protein>
    <submittedName>
        <fullName evidence="7">Cubilin-like</fullName>
    </submittedName>
</protein>
<accession>A0ABM0MEZ9</accession>
<dbReference type="RefSeq" id="XP_006818590.1">
    <property type="nucleotide sequence ID" value="XM_006818527.1"/>
</dbReference>
<dbReference type="CDD" id="cd00041">
    <property type="entry name" value="CUB"/>
    <property type="match status" value="1"/>
</dbReference>
<feature type="chain" id="PRO_5045349850" evidence="4">
    <location>
        <begin position="25"/>
        <end position="145"/>
    </location>
</feature>
<comment type="caution">
    <text evidence="3">Lacks conserved residue(s) required for the propagation of feature annotation.</text>
</comment>
<dbReference type="InterPro" id="IPR035914">
    <property type="entry name" value="Sperma_CUB_dom_sf"/>
</dbReference>
<evidence type="ECO:0000313" key="6">
    <source>
        <dbReference type="Proteomes" id="UP000694865"/>
    </source>
</evidence>
<dbReference type="GeneID" id="102810017"/>
<dbReference type="SMART" id="SM00042">
    <property type="entry name" value="CUB"/>
    <property type="match status" value="1"/>
</dbReference>
<feature type="non-terminal residue" evidence="7">
    <location>
        <position position="145"/>
    </location>
</feature>
<keyword evidence="4" id="KW-0732">Signal</keyword>
<keyword evidence="6" id="KW-1185">Reference proteome</keyword>
<evidence type="ECO:0000256" key="2">
    <source>
        <dbReference type="ARBA" id="ARBA00023157"/>
    </source>
</evidence>
<evidence type="ECO:0000256" key="1">
    <source>
        <dbReference type="ARBA" id="ARBA00022737"/>
    </source>
</evidence>
<dbReference type="InterPro" id="IPR000859">
    <property type="entry name" value="CUB_dom"/>
</dbReference>
<feature type="domain" description="CUB" evidence="5">
    <location>
        <begin position="29"/>
        <end position="145"/>
    </location>
</feature>
<proteinExistence type="predicted"/>
<feature type="signal peptide" evidence="4">
    <location>
        <begin position="1"/>
        <end position="24"/>
    </location>
</feature>
<reference evidence="7" key="1">
    <citation type="submission" date="2025-08" db="UniProtKB">
        <authorList>
            <consortium name="RefSeq"/>
        </authorList>
    </citation>
    <scope>IDENTIFICATION</scope>
    <source>
        <tissue evidence="7">Testes</tissue>
    </source>
</reference>
<dbReference type="PROSITE" id="PS01180">
    <property type="entry name" value="CUB"/>
    <property type="match status" value="1"/>
</dbReference>
<evidence type="ECO:0000256" key="3">
    <source>
        <dbReference type="PROSITE-ProRule" id="PRU00059"/>
    </source>
</evidence>
<keyword evidence="1" id="KW-0677">Repeat</keyword>
<keyword evidence="2" id="KW-1015">Disulfide bond</keyword>
<dbReference type="PANTHER" id="PTHR24251">
    <property type="entry name" value="OVOCHYMASE-RELATED"/>
    <property type="match status" value="1"/>
</dbReference>
<dbReference type="Proteomes" id="UP000694865">
    <property type="component" value="Unplaced"/>
</dbReference>
<dbReference type="Pfam" id="PF00431">
    <property type="entry name" value="CUB"/>
    <property type="match status" value="1"/>
</dbReference>
<dbReference type="Gene3D" id="2.60.120.290">
    <property type="entry name" value="Spermadhesin, CUB domain"/>
    <property type="match status" value="1"/>
</dbReference>
<sequence>MDLRNYMFIIIIISLYAHIPSIQGQSNDCSVAQFFRTPIGNITSPQYPGAYGHQQTCIYYIDVADASNIILNFLVFHIEYKLDFLKVGTGLQIYQNEITYVDDIDGFTGNMNVPRLVLQGGQAWIVFTTDINISEDGFYITYSAT</sequence>
<dbReference type="SUPFAM" id="SSF49854">
    <property type="entry name" value="Spermadhesin, CUB domain"/>
    <property type="match status" value="1"/>
</dbReference>
<name>A0ABM0MEZ9_SACKO</name>
<gene>
    <name evidence="7" type="primary">LOC102810017</name>
</gene>
<evidence type="ECO:0000256" key="4">
    <source>
        <dbReference type="SAM" id="SignalP"/>
    </source>
</evidence>
<organism evidence="6 7">
    <name type="scientific">Saccoglossus kowalevskii</name>
    <name type="common">Acorn worm</name>
    <dbReference type="NCBI Taxonomy" id="10224"/>
    <lineage>
        <taxon>Eukaryota</taxon>
        <taxon>Metazoa</taxon>
        <taxon>Hemichordata</taxon>
        <taxon>Enteropneusta</taxon>
        <taxon>Harrimaniidae</taxon>
        <taxon>Saccoglossus</taxon>
    </lineage>
</organism>
<evidence type="ECO:0000259" key="5">
    <source>
        <dbReference type="PROSITE" id="PS01180"/>
    </source>
</evidence>
<evidence type="ECO:0000313" key="7">
    <source>
        <dbReference type="RefSeq" id="XP_006818590.1"/>
    </source>
</evidence>